<feature type="compositionally biased region" description="Low complexity" evidence="3">
    <location>
        <begin position="491"/>
        <end position="502"/>
    </location>
</feature>
<feature type="region of interest" description="Disordered" evidence="3">
    <location>
        <begin position="213"/>
        <end position="278"/>
    </location>
</feature>
<feature type="compositionally biased region" description="Polar residues" evidence="3">
    <location>
        <begin position="217"/>
        <end position="257"/>
    </location>
</feature>
<dbReference type="GO" id="GO:0008104">
    <property type="term" value="P:intracellular protein localization"/>
    <property type="evidence" value="ECO:0000318"/>
    <property type="project" value="GO_Central"/>
</dbReference>
<feature type="compositionally biased region" description="Basic and acidic residues" evidence="3">
    <location>
        <begin position="718"/>
        <end position="727"/>
    </location>
</feature>
<keyword evidence="4" id="KW-1185">Reference proteome</keyword>
<feature type="region of interest" description="Disordered" evidence="3">
    <location>
        <begin position="867"/>
        <end position="1159"/>
    </location>
</feature>
<feature type="compositionally biased region" description="Polar residues" evidence="3">
    <location>
        <begin position="404"/>
        <end position="423"/>
    </location>
</feature>
<comment type="similarity">
    <text evidence="1">Belongs to the IST1 family.</text>
</comment>
<feature type="region of interest" description="Disordered" evidence="3">
    <location>
        <begin position="1172"/>
        <end position="1224"/>
    </location>
</feature>
<keyword evidence="2" id="KW-0175">Coiled coil</keyword>
<feature type="compositionally biased region" description="Polar residues" evidence="3">
    <location>
        <begin position="990"/>
        <end position="1012"/>
    </location>
</feature>
<evidence type="ECO:0000256" key="3">
    <source>
        <dbReference type="SAM" id="MobiDB-lite"/>
    </source>
</evidence>
<feature type="compositionally biased region" description="Polar residues" evidence="3">
    <location>
        <begin position="667"/>
        <end position="696"/>
    </location>
</feature>
<dbReference type="Gene3D" id="1.20.1260.60">
    <property type="entry name" value="Vacuolar protein sorting-associated protein Ist1"/>
    <property type="match status" value="1"/>
</dbReference>
<feature type="compositionally biased region" description="Low complexity" evidence="3">
    <location>
        <begin position="1190"/>
        <end position="1207"/>
    </location>
</feature>
<evidence type="ECO:0000313" key="4">
    <source>
        <dbReference type="Proteomes" id="UP000189703"/>
    </source>
</evidence>
<dbReference type="FunFam" id="1.20.1260.60:FF:000003">
    <property type="entry name" value="IST1-like protein isoform A"/>
    <property type="match status" value="1"/>
</dbReference>
<sequence>MLHRSFKAAKCKTSLKLAASRLKLLKNKRDAQVKQLKRELAKLIESGQEQTARIRVEHVVREEKTMAAYDLVEIYCELIAAQLAIIESQKNCPIDLKEAISSLIFASPRCTDVPELMEVRKHFTAKYGKEFVASSLELRPECGVNRTLVENLSARAPDGQMKIKILAAIAHEHNIDWDPSSLADKDSKPAEDFLNGPSTFEAASKLQVELPDVPTNPAKQESSMNVPNNNVTRSSPSSHVSATPYTTVPANLASESGTEGREFGQTFPKEGSFPFHKHNWNTEFKDATSAAQAAAESAERASIAARAAAELSRQYSSKSHGSPGCGFRDEGITSSTTQKLQDPVAIGSSKMVHDSSDSSSYVMNQGMSKQPRARNKQDNLPGVKESIYKDPAYVNRSNSSVSLESTTASAADHASVSSLSQGERYSEKRSSETEVVNPYWQARNPKDSLIHEASIKRQSSQSEIEPRNHLQQNKKTENINHYGEGTYQKKSSISVSSHSSVSTDDDDATSKLDVEKYKSYGGEQSFNDIDEGLQKGTKSSDYTDYPPAVFDDYGSDDDHHFEAKNNYNRHGYDFYFHSPVRKSPSFVSENTNNQSPRQKKNEALEGTAESPFVMKLKSPFGYSDRSTKSGVLSQSDDLLPVTYDNSDGPSSESEEEKDNFELHGRTESSSMLHNQNIFNGSPNSGQNNRTYVSTRSTVEKEENRVKRSSVIRSSSDLSESKEDHLENKQEIKFNNSREKCDQINFPTKQSPHRHTRSPRKLDNLDQEMPLSSSQLSLTKKTIPHDSCGSEQVLNITERLDISKFSNSESGLELNLGFLTGGLRNKGYRSPPYRKIPLGDASLLSQQHTAADTPSITNVSPVIRSSLNSEECCEGSNDQDSYSNDTKDLSQHQTDGRKSYRGSRLSQGIKDSLEQSEPCGEESNSQKMQIKDHKKSSIRTSKTYFDSNGADSKEVTLHQSVGSKSYAGSRLSRRTKGSPKQSEIGKVSRLTVGNQVPTNSEFGTGKKPSSQDSFAAEPLSRFESKTMSTDGEGSKFLRTNIPVEREPFKSMPEPKVSVHKEARGSYAAQPHSVSQSQVTSSESRDDCKPLRTSLPVEQKTYESLRESKFSERKDLSTSFANEPANKFLSQAASSESRSESKFPKDSSSIEQYSSKPIPESKFSVLKESRLDLRQASSAVEQPSNPQKTLPSGSGESSKISGSNEGSVSRENLPKASHVHPKLPDYETFAAHFHSLRSNKR</sequence>
<evidence type="ECO:0000256" key="2">
    <source>
        <dbReference type="SAM" id="Coils"/>
    </source>
</evidence>
<feature type="region of interest" description="Disordered" evidence="3">
    <location>
        <begin position="313"/>
        <end position="391"/>
    </location>
</feature>
<feature type="compositionally biased region" description="Low complexity" evidence="3">
    <location>
        <begin position="1071"/>
        <end position="1080"/>
    </location>
</feature>
<feature type="coiled-coil region" evidence="2">
    <location>
        <begin position="26"/>
        <end position="53"/>
    </location>
</feature>
<organism evidence="4 5">
    <name type="scientific">Nelumbo nucifera</name>
    <name type="common">Sacred lotus</name>
    <dbReference type="NCBI Taxonomy" id="4432"/>
    <lineage>
        <taxon>Eukaryota</taxon>
        <taxon>Viridiplantae</taxon>
        <taxon>Streptophyta</taxon>
        <taxon>Embryophyta</taxon>
        <taxon>Tracheophyta</taxon>
        <taxon>Spermatophyta</taxon>
        <taxon>Magnoliopsida</taxon>
        <taxon>Proteales</taxon>
        <taxon>Nelumbonaceae</taxon>
        <taxon>Nelumbo</taxon>
    </lineage>
</organism>
<dbReference type="STRING" id="4432.A0A1U8AAH2"/>
<dbReference type="AlphaFoldDB" id="A0A1U8AAH2"/>
<feature type="compositionally biased region" description="Basic and acidic residues" evidence="3">
    <location>
        <begin position="884"/>
        <end position="897"/>
    </location>
</feature>
<dbReference type="RefSeq" id="XP_010262217.1">
    <property type="nucleotide sequence ID" value="XM_010263915.2"/>
</dbReference>
<feature type="compositionally biased region" description="Polar residues" evidence="3">
    <location>
        <begin position="585"/>
        <end position="596"/>
    </location>
</feature>
<dbReference type="PANTHER" id="PTHR12161">
    <property type="entry name" value="IST1 FAMILY MEMBER"/>
    <property type="match status" value="1"/>
</dbReference>
<accession>A0A1U8AAH2</accession>
<feature type="compositionally biased region" description="Polar residues" evidence="3">
    <location>
        <begin position="1173"/>
        <end position="1189"/>
    </location>
</feature>
<feature type="region of interest" description="Disordered" evidence="3">
    <location>
        <begin position="585"/>
        <end position="610"/>
    </location>
</feature>
<gene>
    <name evidence="5" type="primary">LOC104600776</name>
</gene>
<feature type="compositionally biased region" description="Basic and acidic residues" evidence="3">
    <location>
        <begin position="444"/>
        <end position="455"/>
    </location>
</feature>
<dbReference type="Proteomes" id="UP000189703">
    <property type="component" value="Unplaced"/>
</dbReference>
<feature type="compositionally biased region" description="Basic and acidic residues" evidence="3">
    <location>
        <begin position="1098"/>
        <end position="1114"/>
    </location>
</feature>
<dbReference type="Pfam" id="PF03398">
    <property type="entry name" value="Ist1"/>
    <property type="match status" value="1"/>
</dbReference>
<dbReference type="FunCoup" id="A0A1U8AAH2">
    <property type="interactions" value="2006"/>
</dbReference>
<dbReference type="InterPro" id="IPR042277">
    <property type="entry name" value="IST1-like"/>
</dbReference>
<feature type="region of interest" description="Disordered" evidence="3">
    <location>
        <begin position="742"/>
        <end position="763"/>
    </location>
</feature>
<evidence type="ECO:0000256" key="1">
    <source>
        <dbReference type="ARBA" id="ARBA00005536"/>
    </source>
</evidence>
<dbReference type="OMA" id="MRDEEPR"/>
<feature type="compositionally biased region" description="Low complexity" evidence="3">
    <location>
        <begin position="708"/>
        <end position="717"/>
    </location>
</feature>
<reference evidence="5" key="1">
    <citation type="submission" date="2025-08" db="UniProtKB">
        <authorList>
            <consortium name="RefSeq"/>
        </authorList>
    </citation>
    <scope>IDENTIFICATION</scope>
</reference>
<proteinExistence type="inferred from homology"/>
<dbReference type="GO" id="GO:0015031">
    <property type="term" value="P:protein transport"/>
    <property type="evidence" value="ECO:0007669"/>
    <property type="project" value="InterPro"/>
</dbReference>
<dbReference type="eggNOG" id="KOG2027">
    <property type="taxonomic scope" value="Eukaryota"/>
</dbReference>
<feature type="region of interest" description="Disordered" evidence="3">
    <location>
        <begin position="622"/>
        <end position="727"/>
    </location>
</feature>
<dbReference type="OrthoDB" id="29853at2759"/>
<dbReference type="GeneID" id="104600776"/>
<feature type="region of interest" description="Disordered" evidence="3">
    <location>
        <begin position="404"/>
        <end position="508"/>
    </location>
</feature>
<dbReference type="PANTHER" id="PTHR12161:SF13">
    <property type="entry name" value="REGULATOR OF VPS4 ACTIVITY IN THE MVB PATHWAY PROTEIN"/>
    <property type="match status" value="1"/>
</dbReference>
<dbReference type="KEGG" id="nnu:104600776"/>
<name>A0A1U8AAH2_NELNU</name>
<feature type="compositionally biased region" description="Polar residues" evidence="3">
    <location>
        <begin position="1144"/>
        <end position="1153"/>
    </location>
</feature>
<feature type="region of interest" description="Disordered" evidence="3">
    <location>
        <begin position="522"/>
        <end position="559"/>
    </location>
</feature>
<protein>
    <submittedName>
        <fullName evidence="5">Uncharacterized protein LOC104600776</fullName>
    </submittedName>
</protein>
<evidence type="ECO:0000313" key="5">
    <source>
        <dbReference type="RefSeq" id="XP_010262217.1"/>
    </source>
</evidence>
<feature type="compositionally biased region" description="Basic and acidic residues" evidence="3">
    <location>
        <begin position="464"/>
        <end position="478"/>
    </location>
</feature>
<dbReference type="InterPro" id="IPR005061">
    <property type="entry name" value="Ist1"/>
</dbReference>
<feature type="compositionally biased region" description="Polar residues" evidence="3">
    <location>
        <begin position="937"/>
        <end position="949"/>
    </location>
</feature>